<proteinExistence type="predicted"/>
<dbReference type="EMBL" id="CADEBD010000393">
    <property type="protein sequence ID" value="CAB3253839.1"/>
    <property type="molecule type" value="Genomic_DNA"/>
</dbReference>
<keyword evidence="1" id="KW-0732">Signal</keyword>
<accession>A0A8S1AYL8</accession>
<comment type="caution">
    <text evidence="2">The sequence shown here is derived from an EMBL/GenBank/DDBJ whole genome shotgun (WGS) entry which is preliminary data.</text>
</comment>
<dbReference type="AlphaFoldDB" id="A0A8S1AYL8"/>
<evidence type="ECO:0000313" key="3">
    <source>
        <dbReference type="Proteomes" id="UP000494256"/>
    </source>
</evidence>
<evidence type="ECO:0000256" key="1">
    <source>
        <dbReference type="SAM" id="SignalP"/>
    </source>
</evidence>
<evidence type="ECO:0000313" key="2">
    <source>
        <dbReference type="EMBL" id="CAB3253839.1"/>
    </source>
</evidence>
<sequence>MRGTEQNLLIFISLTSTLAAAGPAPIEDEDDNLLLPGSSCEESPPCPDGKICEMIEPPCYTRVCDSDLVPACVYTVFGPKPVSDEEVYIRLPGQSCDDAPPCPDDRTCIMEAPKCYSRRCENDPAVSQSTLTDPKMFKWIIIGLLVVLTAADDDTEYIHLPGKTCEDAPPCPDGTPCVMAPPMCNKGTCGTDPVPSCRA</sequence>
<name>A0A8S1AYL8_ARCPL</name>
<dbReference type="OrthoDB" id="6966228at2759"/>
<dbReference type="Proteomes" id="UP000494256">
    <property type="component" value="Unassembled WGS sequence"/>
</dbReference>
<reference evidence="2 3" key="1">
    <citation type="submission" date="2020-04" db="EMBL/GenBank/DDBJ databases">
        <authorList>
            <person name="Wallbank WR R."/>
            <person name="Pardo Diaz C."/>
            <person name="Kozak K."/>
            <person name="Martin S."/>
            <person name="Jiggins C."/>
            <person name="Moest M."/>
            <person name="Warren A I."/>
            <person name="Byers J.R.P. K."/>
            <person name="Montejo-Kovacevich G."/>
            <person name="Yen C E."/>
        </authorList>
    </citation>
    <scope>NUCLEOTIDE SEQUENCE [LARGE SCALE GENOMIC DNA]</scope>
</reference>
<organism evidence="2 3">
    <name type="scientific">Arctia plantaginis</name>
    <name type="common">Wood tiger moth</name>
    <name type="synonym">Phalaena plantaginis</name>
    <dbReference type="NCBI Taxonomy" id="874455"/>
    <lineage>
        <taxon>Eukaryota</taxon>
        <taxon>Metazoa</taxon>
        <taxon>Ecdysozoa</taxon>
        <taxon>Arthropoda</taxon>
        <taxon>Hexapoda</taxon>
        <taxon>Insecta</taxon>
        <taxon>Pterygota</taxon>
        <taxon>Neoptera</taxon>
        <taxon>Endopterygota</taxon>
        <taxon>Lepidoptera</taxon>
        <taxon>Glossata</taxon>
        <taxon>Ditrysia</taxon>
        <taxon>Noctuoidea</taxon>
        <taxon>Erebidae</taxon>
        <taxon>Arctiinae</taxon>
        <taxon>Arctia</taxon>
    </lineage>
</organism>
<feature type="signal peptide" evidence="1">
    <location>
        <begin position="1"/>
        <end position="19"/>
    </location>
</feature>
<gene>
    <name evidence="2" type="ORF">APLA_LOCUS14453</name>
</gene>
<feature type="chain" id="PRO_5035936066" evidence="1">
    <location>
        <begin position="20"/>
        <end position="199"/>
    </location>
</feature>
<protein>
    <submittedName>
        <fullName evidence="2">Uncharacterized protein</fullName>
    </submittedName>
</protein>